<name>A0A918D2F3_9BACI</name>
<evidence type="ECO:0000259" key="1">
    <source>
        <dbReference type="Pfam" id="PF04542"/>
    </source>
</evidence>
<dbReference type="SUPFAM" id="SSF88946">
    <property type="entry name" value="Sigma2 domain of RNA polymerase sigma factors"/>
    <property type="match status" value="1"/>
</dbReference>
<dbReference type="Pfam" id="PF04542">
    <property type="entry name" value="Sigma70_r2"/>
    <property type="match status" value="1"/>
</dbReference>
<evidence type="ECO:0000313" key="2">
    <source>
        <dbReference type="EMBL" id="GGN59458.1"/>
    </source>
</evidence>
<feature type="domain" description="RNA polymerase sigma-70 region 2" evidence="1">
    <location>
        <begin position="29"/>
        <end position="81"/>
    </location>
</feature>
<dbReference type="EMBL" id="BMOS01000014">
    <property type="protein sequence ID" value="GGN59458.1"/>
    <property type="molecule type" value="Genomic_DNA"/>
</dbReference>
<dbReference type="InterPro" id="IPR007627">
    <property type="entry name" value="RNA_pol_sigma70_r2"/>
</dbReference>
<dbReference type="RefSeq" id="WP_188857414.1">
    <property type="nucleotide sequence ID" value="NZ_BMOS01000014.1"/>
</dbReference>
<dbReference type="NCBIfam" id="TIGR02937">
    <property type="entry name" value="sigma70-ECF"/>
    <property type="match status" value="1"/>
</dbReference>
<dbReference type="Proteomes" id="UP000624041">
    <property type="component" value="Unassembled WGS sequence"/>
</dbReference>
<organism evidence="2 3">
    <name type="scientific">Oceanobacillus indicireducens</name>
    <dbReference type="NCBI Taxonomy" id="1004261"/>
    <lineage>
        <taxon>Bacteria</taxon>
        <taxon>Bacillati</taxon>
        <taxon>Bacillota</taxon>
        <taxon>Bacilli</taxon>
        <taxon>Bacillales</taxon>
        <taxon>Bacillaceae</taxon>
        <taxon>Oceanobacillus</taxon>
    </lineage>
</organism>
<accession>A0A918D2F3</accession>
<reference evidence="2" key="1">
    <citation type="journal article" date="2014" name="Int. J. Syst. Evol. Microbiol.">
        <title>Complete genome sequence of Corynebacterium casei LMG S-19264T (=DSM 44701T), isolated from a smear-ripened cheese.</title>
        <authorList>
            <consortium name="US DOE Joint Genome Institute (JGI-PGF)"/>
            <person name="Walter F."/>
            <person name="Albersmeier A."/>
            <person name="Kalinowski J."/>
            <person name="Ruckert C."/>
        </authorList>
    </citation>
    <scope>NUCLEOTIDE SEQUENCE</scope>
    <source>
        <strain evidence="2">JCM 17251</strain>
    </source>
</reference>
<evidence type="ECO:0000313" key="3">
    <source>
        <dbReference type="Proteomes" id="UP000624041"/>
    </source>
</evidence>
<dbReference type="GO" id="GO:0006352">
    <property type="term" value="P:DNA-templated transcription initiation"/>
    <property type="evidence" value="ECO:0007669"/>
    <property type="project" value="InterPro"/>
</dbReference>
<dbReference type="Gene3D" id="1.10.1740.10">
    <property type="match status" value="1"/>
</dbReference>
<keyword evidence="3" id="KW-1185">Reference proteome</keyword>
<proteinExistence type="predicted"/>
<gene>
    <name evidence="2" type="ORF">GCM10007971_22630</name>
</gene>
<sequence length="182" mass="21836">MPTNDFLFEKEYIIRRVLRIHFRAQYICEKYRIEMDDLIQVGRIALWKASENFRPMEDGLSFDSYAHRIIRLKLLDYLSYLKRPIRQCDYSESINAEIVEGVEIVETIHSEINLEEQALDRFYFKEVSSGFNRQENNLFQQRIAGYTYKEIQSNLGIKGKSFKVLRENMVEKIKNHQRQLVI</sequence>
<dbReference type="AlphaFoldDB" id="A0A918D2F3"/>
<dbReference type="GO" id="GO:0003700">
    <property type="term" value="F:DNA-binding transcription factor activity"/>
    <property type="evidence" value="ECO:0007669"/>
    <property type="project" value="InterPro"/>
</dbReference>
<dbReference type="InterPro" id="IPR014284">
    <property type="entry name" value="RNA_pol_sigma-70_dom"/>
</dbReference>
<protein>
    <recommendedName>
        <fullName evidence="1">RNA polymerase sigma-70 region 2 domain-containing protein</fullName>
    </recommendedName>
</protein>
<reference evidence="2" key="2">
    <citation type="submission" date="2020-09" db="EMBL/GenBank/DDBJ databases">
        <authorList>
            <person name="Sun Q."/>
            <person name="Ohkuma M."/>
        </authorList>
    </citation>
    <scope>NUCLEOTIDE SEQUENCE</scope>
    <source>
        <strain evidence="2">JCM 17251</strain>
    </source>
</reference>
<dbReference type="InterPro" id="IPR013325">
    <property type="entry name" value="RNA_pol_sigma_r2"/>
</dbReference>
<comment type="caution">
    <text evidence="2">The sequence shown here is derived from an EMBL/GenBank/DDBJ whole genome shotgun (WGS) entry which is preliminary data.</text>
</comment>